<keyword evidence="7" id="KW-0472">Membrane</keyword>
<evidence type="ECO:0000256" key="3">
    <source>
        <dbReference type="ARBA" id="ARBA00022695"/>
    </source>
</evidence>
<evidence type="ECO:0000256" key="6">
    <source>
        <dbReference type="RuleBase" id="RU362114"/>
    </source>
</evidence>
<keyword evidence="4 6" id="KW-0520">NAD</keyword>
<proteinExistence type="inferred from homology"/>
<dbReference type="PROSITE" id="PS51059">
    <property type="entry name" value="PARP_CATALYTIC"/>
    <property type="match status" value="1"/>
</dbReference>
<feature type="domain" description="PARP catalytic" evidence="8">
    <location>
        <begin position="133"/>
        <end position="325"/>
    </location>
</feature>
<evidence type="ECO:0000313" key="10">
    <source>
        <dbReference type="RefSeq" id="XP_011494163.1"/>
    </source>
</evidence>
<dbReference type="CTD" id="54956"/>
<keyword evidence="3" id="KW-0548">Nucleotidyltransferase</keyword>
<dbReference type="PANTHER" id="PTHR21328">
    <property type="entry name" value="POLY ADP-RIBOSE POLYMERASE FAMILY, MEMBER PARP"/>
    <property type="match status" value="1"/>
</dbReference>
<evidence type="ECO:0000259" key="8">
    <source>
        <dbReference type="PROSITE" id="PS51059"/>
    </source>
</evidence>
<keyword evidence="7" id="KW-0812">Transmembrane</keyword>
<keyword evidence="9" id="KW-1185">Reference proteome</keyword>
<dbReference type="AlphaFoldDB" id="A0AAJ6VKZ0"/>
<dbReference type="GO" id="GO:0003950">
    <property type="term" value="F:NAD+ poly-ADP-ribosyltransferase activity"/>
    <property type="evidence" value="ECO:0007669"/>
    <property type="project" value="UniProtKB-UniRule"/>
</dbReference>
<dbReference type="InterPro" id="IPR012317">
    <property type="entry name" value="Poly(ADP-ribose)pol_cat_dom"/>
</dbReference>
<evidence type="ECO:0000256" key="4">
    <source>
        <dbReference type="ARBA" id="ARBA00023027"/>
    </source>
</evidence>
<keyword evidence="2 6" id="KW-0808">Transferase</keyword>
<gene>
    <name evidence="10" type="primary">LOC105359302</name>
</gene>
<dbReference type="Proteomes" id="UP000695007">
    <property type="component" value="Unplaced"/>
</dbReference>
<name>A0AAJ6VKZ0_9HYME</name>
<dbReference type="Gene3D" id="3.90.228.10">
    <property type="match status" value="1"/>
</dbReference>
<dbReference type="EC" id="2.4.2.-" evidence="6"/>
<dbReference type="InterPro" id="IPR051838">
    <property type="entry name" value="ARTD_PARP"/>
</dbReference>
<reference evidence="10" key="1">
    <citation type="submission" date="2025-08" db="UniProtKB">
        <authorList>
            <consortium name="RefSeq"/>
        </authorList>
    </citation>
    <scope>IDENTIFICATION</scope>
</reference>
<dbReference type="Pfam" id="PF18084">
    <property type="entry name" value="ARTD15_N"/>
    <property type="match status" value="1"/>
</dbReference>
<feature type="transmembrane region" description="Helical" evidence="7">
    <location>
        <begin position="340"/>
        <end position="357"/>
    </location>
</feature>
<organism evidence="9 10">
    <name type="scientific">Ceratosolen solmsi marchali</name>
    <dbReference type="NCBI Taxonomy" id="326594"/>
    <lineage>
        <taxon>Eukaryota</taxon>
        <taxon>Metazoa</taxon>
        <taxon>Ecdysozoa</taxon>
        <taxon>Arthropoda</taxon>
        <taxon>Hexapoda</taxon>
        <taxon>Insecta</taxon>
        <taxon>Pterygota</taxon>
        <taxon>Neoptera</taxon>
        <taxon>Endopterygota</taxon>
        <taxon>Hymenoptera</taxon>
        <taxon>Apocrita</taxon>
        <taxon>Proctotrupomorpha</taxon>
        <taxon>Chalcidoidea</taxon>
        <taxon>Agaonidae</taxon>
        <taxon>Agaoninae</taxon>
        <taxon>Ceratosolen</taxon>
    </lineage>
</organism>
<comment type="similarity">
    <text evidence="5">Belongs to the ARTD/PARP family.</text>
</comment>
<evidence type="ECO:0000256" key="2">
    <source>
        <dbReference type="ARBA" id="ARBA00022679"/>
    </source>
</evidence>
<dbReference type="RefSeq" id="XP_011494163.1">
    <property type="nucleotide sequence ID" value="XM_011495861.1"/>
</dbReference>
<evidence type="ECO:0000313" key="9">
    <source>
        <dbReference type="Proteomes" id="UP000695007"/>
    </source>
</evidence>
<evidence type="ECO:0000256" key="5">
    <source>
        <dbReference type="ARBA" id="ARBA00024347"/>
    </source>
</evidence>
<keyword evidence="7" id="KW-1133">Transmembrane helix</keyword>
<accession>A0AAJ6VKZ0</accession>
<evidence type="ECO:0000256" key="1">
    <source>
        <dbReference type="ARBA" id="ARBA00022676"/>
    </source>
</evidence>
<sequence length="376" mass="42679">MAYLNKSLTGLDECFNIRENTNSTKQSEYRLLPSASVDQAIGKEESEMKVLYLRHLLEKDLKAADFKWSLFIAACHTYRLDTCLKPFPPMYIKNEIKDIDGLRKAIEYIPPLSIVAQELKEPNVYDTKGSSIELLFWVLVKLRDMRIKTVNKDCHESVLKRVNSELTVAAPNLIFQVASSKLISAEQRWRQLAKGHNTFYAYHGSRLENFHSIIHYGLQQHLCKESLFGKGIYLSSELAVSLPYSPVGYGWGGSLLGSDMSCVALCEVINHPDVKLGDTNNSARNLAPESIGGKVPNKYCIVLNNDLVRIRYLLVYSQEFGCLRSSHTTGFLGWLKQHKLLTFMLGYVVLLASIGLSQNRNVERYFRLLINKFGLD</sequence>
<keyword evidence="1 6" id="KW-0328">Glycosyltransferase</keyword>
<dbReference type="SUPFAM" id="SSF56399">
    <property type="entry name" value="ADP-ribosylation"/>
    <property type="match status" value="1"/>
</dbReference>
<dbReference type="Pfam" id="PF00644">
    <property type="entry name" value="PARP"/>
    <property type="match status" value="1"/>
</dbReference>
<protein>
    <recommendedName>
        <fullName evidence="6">Poly [ADP-ribose] polymerase</fullName>
        <shortName evidence="6">PARP</shortName>
        <ecNumber evidence="6">2.4.2.-</ecNumber>
    </recommendedName>
</protein>
<dbReference type="KEGG" id="csol:105359302"/>
<dbReference type="GeneID" id="105359302"/>
<dbReference type="InterPro" id="IPR041400">
    <property type="entry name" value="PARP16_N"/>
</dbReference>
<evidence type="ECO:0000256" key="7">
    <source>
        <dbReference type="SAM" id="Phobius"/>
    </source>
</evidence>
<dbReference type="GO" id="GO:0016779">
    <property type="term" value="F:nucleotidyltransferase activity"/>
    <property type="evidence" value="ECO:0007669"/>
    <property type="project" value="UniProtKB-KW"/>
</dbReference>